<accession>A0ABD5LUR3</accession>
<dbReference type="SUPFAM" id="SSF47616">
    <property type="entry name" value="GST C-terminal domain-like"/>
    <property type="match status" value="1"/>
</dbReference>
<dbReference type="InterPro" id="IPR010987">
    <property type="entry name" value="Glutathione-S-Trfase_C-like"/>
</dbReference>
<dbReference type="EMBL" id="JADQCH020000001">
    <property type="protein sequence ID" value="MEY2344059.1"/>
    <property type="molecule type" value="Genomic_DNA"/>
</dbReference>
<comment type="caution">
    <text evidence="2">The sequence shown here is derived from an EMBL/GenBank/DDBJ whole genome shotgun (WGS) entry which is preliminary data.</text>
</comment>
<evidence type="ECO:0000313" key="2">
    <source>
        <dbReference type="EMBL" id="MEY2344059.1"/>
    </source>
</evidence>
<dbReference type="InterPro" id="IPR004046">
    <property type="entry name" value="GST_C"/>
</dbReference>
<name>A0ABD5LUR3_PROMI</name>
<dbReference type="PROSITE" id="PS50405">
    <property type="entry name" value="GST_CTER"/>
    <property type="match status" value="1"/>
</dbReference>
<dbReference type="AlphaFoldDB" id="A0ABD5LUR3"/>
<gene>
    <name evidence="2" type="ORF">I3679_007400</name>
</gene>
<dbReference type="CDD" id="cd03188">
    <property type="entry name" value="GST_C_Beta"/>
    <property type="match status" value="1"/>
</dbReference>
<reference evidence="2" key="1">
    <citation type="submission" date="2021-05" db="EMBL/GenBank/DDBJ databases">
        <title>First report of NDM-5 and VEB-6 producing Proteus mirabilis isolated from blood of a sepsis patient in Kolkata, India.</title>
        <authorList>
            <person name="Halder G."/>
            <person name="Chaudhuri B."/>
            <person name="Dutta S."/>
        </authorList>
    </citation>
    <scope>NUCLEOTIDE SEQUENCE [LARGE SCALE GENOMIC DNA]</scope>
    <source>
        <strain evidence="2">7049</strain>
    </source>
</reference>
<evidence type="ECO:0000259" key="1">
    <source>
        <dbReference type="PROSITE" id="PS50405"/>
    </source>
</evidence>
<feature type="domain" description="GST C-terminal" evidence="1">
    <location>
        <begin position="1"/>
        <end position="100"/>
    </location>
</feature>
<dbReference type="Gene3D" id="1.20.1050.10">
    <property type="match status" value="1"/>
</dbReference>
<dbReference type="Pfam" id="PF00043">
    <property type="entry name" value="GST_C"/>
    <property type="match status" value="1"/>
</dbReference>
<dbReference type="InterPro" id="IPR036282">
    <property type="entry name" value="Glutathione-S-Trfase_C_sf"/>
</dbReference>
<proteinExistence type="predicted"/>
<sequence length="100" mass="11392">MKFIKATALYFHLIRLKVISCGKNKLKSKFVYINDVLSKQKCVCGDHFTVADAYLFTLSQWAPHVALDLTDLSHLQDYLTRIAQRPNVHSALVTEGLIKE</sequence>
<protein>
    <submittedName>
        <fullName evidence="2">Glutathione S-transferase family protein</fullName>
    </submittedName>
</protein>
<organism evidence="2">
    <name type="scientific">Proteus mirabilis</name>
    <dbReference type="NCBI Taxonomy" id="584"/>
    <lineage>
        <taxon>Bacteria</taxon>
        <taxon>Pseudomonadati</taxon>
        <taxon>Pseudomonadota</taxon>
        <taxon>Gammaproteobacteria</taxon>
        <taxon>Enterobacterales</taxon>
        <taxon>Morganellaceae</taxon>
        <taxon>Proteus</taxon>
    </lineage>
</organism>